<feature type="compositionally biased region" description="Pro residues" evidence="1">
    <location>
        <begin position="169"/>
        <end position="179"/>
    </location>
</feature>
<feature type="compositionally biased region" description="Low complexity" evidence="1">
    <location>
        <begin position="208"/>
        <end position="224"/>
    </location>
</feature>
<sequence length="308" mass="33493">MAATILRSDIKEHSHQSKMLAQRLRDPATLDPSSSEELQATSRMGIPSWLPVRRGLSKDEWYRQHEQLPVRVLASLKEATPGDNDGDVVLEDGNNHSTRPQPEDPRVADASLLVHFVVESLTRVERDVVDALVSMRHGPQGSLPVKPLVPVALDDDPDATEDEDSAPDRPAPIPDPPTPDSGERSPNSPLADNGRQSPGGSSSGGISDGSSSDSLRSTTSGSSSAPPKKCTKKYMNELAAAEKINAEGDLLEGDEQCEQCQNFARNTKQGTRRQAITRNHTTVYGEHSNFTLFCRKKVEQIMDLGLLC</sequence>
<keyword evidence="3" id="KW-1185">Reference proteome</keyword>
<evidence type="ECO:0000256" key="1">
    <source>
        <dbReference type="SAM" id="MobiDB-lite"/>
    </source>
</evidence>
<protein>
    <submittedName>
        <fullName evidence="2">Uncharacterized protein</fullName>
    </submittedName>
</protein>
<dbReference type="EMBL" id="JAUKTV010000009">
    <property type="protein sequence ID" value="KAK0728935.1"/>
    <property type="molecule type" value="Genomic_DNA"/>
</dbReference>
<reference evidence="2" key="1">
    <citation type="submission" date="2023-06" db="EMBL/GenBank/DDBJ databases">
        <title>Genome-scale phylogeny and comparative genomics of the fungal order Sordariales.</title>
        <authorList>
            <consortium name="Lawrence Berkeley National Laboratory"/>
            <person name="Hensen N."/>
            <person name="Bonometti L."/>
            <person name="Westerberg I."/>
            <person name="Brannstrom I.O."/>
            <person name="Guillou S."/>
            <person name="Cros-Aarteil S."/>
            <person name="Calhoun S."/>
            <person name="Haridas S."/>
            <person name="Kuo A."/>
            <person name="Mondo S."/>
            <person name="Pangilinan J."/>
            <person name="Riley R."/>
            <person name="Labutti K."/>
            <person name="Andreopoulos B."/>
            <person name="Lipzen A."/>
            <person name="Chen C."/>
            <person name="Yanf M."/>
            <person name="Daum C."/>
            <person name="Ng V."/>
            <person name="Clum A."/>
            <person name="Steindorff A."/>
            <person name="Ohm R."/>
            <person name="Martin F."/>
            <person name="Silar P."/>
            <person name="Natvig D."/>
            <person name="Lalanne C."/>
            <person name="Gautier V."/>
            <person name="Ament-Velasquez S.L."/>
            <person name="Kruys A."/>
            <person name="Hutchinson M.I."/>
            <person name="Powell A.J."/>
            <person name="Barry K."/>
            <person name="Miller A.N."/>
            <person name="Grigoriev I.V."/>
            <person name="Debuchy R."/>
            <person name="Gladieux P."/>
            <person name="Thoren M.H."/>
            <person name="Johannesson H."/>
        </authorList>
    </citation>
    <scope>NUCLEOTIDE SEQUENCE</scope>
    <source>
        <strain evidence="2">CBS 540.89</strain>
    </source>
</reference>
<feature type="region of interest" description="Disordered" evidence="1">
    <location>
        <begin position="137"/>
        <end position="230"/>
    </location>
</feature>
<feature type="compositionally biased region" description="Low complexity" evidence="1">
    <location>
        <begin position="143"/>
        <end position="152"/>
    </location>
</feature>
<feature type="region of interest" description="Disordered" evidence="1">
    <location>
        <begin position="78"/>
        <end position="106"/>
    </location>
</feature>
<name>A0AA40B757_9PEZI</name>
<evidence type="ECO:0000313" key="3">
    <source>
        <dbReference type="Proteomes" id="UP001172159"/>
    </source>
</evidence>
<feature type="region of interest" description="Disordered" evidence="1">
    <location>
        <begin position="1"/>
        <end position="44"/>
    </location>
</feature>
<accession>A0AA40B757</accession>
<dbReference type="AlphaFoldDB" id="A0AA40B757"/>
<evidence type="ECO:0000313" key="2">
    <source>
        <dbReference type="EMBL" id="KAK0728935.1"/>
    </source>
</evidence>
<feature type="compositionally biased region" description="Polar residues" evidence="1">
    <location>
        <begin position="31"/>
        <end position="42"/>
    </location>
</feature>
<proteinExistence type="predicted"/>
<feature type="compositionally biased region" description="Acidic residues" evidence="1">
    <location>
        <begin position="153"/>
        <end position="165"/>
    </location>
</feature>
<organism evidence="2 3">
    <name type="scientific">Apiosordaria backusii</name>
    <dbReference type="NCBI Taxonomy" id="314023"/>
    <lineage>
        <taxon>Eukaryota</taxon>
        <taxon>Fungi</taxon>
        <taxon>Dikarya</taxon>
        <taxon>Ascomycota</taxon>
        <taxon>Pezizomycotina</taxon>
        <taxon>Sordariomycetes</taxon>
        <taxon>Sordariomycetidae</taxon>
        <taxon>Sordariales</taxon>
        <taxon>Lasiosphaeriaceae</taxon>
        <taxon>Apiosordaria</taxon>
    </lineage>
</organism>
<comment type="caution">
    <text evidence="2">The sequence shown here is derived from an EMBL/GenBank/DDBJ whole genome shotgun (WGS) entry which is preliminary data.</text>
</comment>
<dbReference type="Proteomes" id="UP001172159">
    <property type="component" value="Unassembled WGS sequence"/>
</dbReference>
<gene>
    <name evidence="2" type="ORF">B0T21DRAFT_444459</name>
</gene>